<dbReference type="InterPro" id="IPR029044">
    <property type="entry name" value="Nucleotide-diphossugar_trans"/>
</dbReference>
<evidence type="ECO:0000313" key="2">
    <source>
        <dbReference type="EMBL" id="GGJ30151.1"/>
    </source>
</evidence>
<accession>A0A917NVW8</accession>
<evidence type="ECO:0000313" key="3">
    <source>
        <dbReference type="Proteomes" id="UP000661507"/>
    </source>
</evidence>
<reference evidence="2" key="2">
    <citation type="submission" date="2020-09" db="EMBL/GenBank/DDBJ databases">
        <authorList>
            <person name="Sun Q."/>
            <person name="Zhou Y."/>
        </authorList>
    </citation>
    <scope>NUCLEOTIDE SEQUENCE</scope>
    <source>
        <strain evidence="2">CGMCC 1.3617</strain>
    </source>
</reference>
<feature type="domain" description="Glycosyltransferase 2-like" evidence="1">
    <location>
        <begin position="433"/>
        <end position="559"/>
    </location>
</feature>
<dbReference type="RefSeq" id="WP_188970384.1">
    <property type="nucleotide sequence ID" value="NZ_BMKW01000011.1"/>
</dbReference>
<dbReference type="SUPFAM" id="SSF53448">
    <property type="entry name" value="Nucleotide-diphospho-sugar transferases"/>
    <property type="match status" value="1"/>
</dbReference>
<proteinExistence type="predicted"/>
<name>A0A917NVW8_9PROT</name>
<dbReference type="Gene3D" id="3.90.550.10">
    <property type="entry name" value="Spore Coat Polysaccharide Biosynthesis Protein SpsA, Chain A"/>
    <property type="match status" value="1"/>
</dbReference>
<comment type="caution">
    <text evidence="2">The sequence shown here is derived from an EMBL/GenBank/DDBJ whole genome shotgun (WGS) entry which is preliminary data.</text>
</comment>
<dbReference type="PANTHER" id="PTHR43179:SF7">
    <property type="entry name" value="RHAMNOSYLTRANSFERASE WBBL"/>
    <property type="match status" value="1"/>
</dbReference>
<keyword evidence="3" id="KW-1185">Reference proteome</keyword>
<dbReference type="EMBL" id="BMKW01000011">
    <property type="protein sequence ID" value="GGJ30151.1"/>
    <property type="molecule type" value="Genomic_DNA"/>
</dbReference>
<dbReference type="InterPro" id="IPR001173">
    <property type="entry name" value="Glyco_trans_2-like"/>
</dbReference>
<dbReference type="AlphaFoldDB" id="A0A917NVW8"/>
<dbReference type="PANTHER" id="PTHR43179">
    <property type="entry name" value="RHAMNOSYLTRANSFERASE WBBL"/>
    <property type="match status" value="1"/>
</dbReference>
<protein>
    <recommendedName>
        <fullName evidence="1">Glycosyltransferase 2-like domain-containing protein</fullName>
    </recommendedName>
</protein>
<dbReference type="Pfam" id="PF00535">
    <property type="entry name" value="Glycos_transf_2"/>
    <property type="match status" value="1"/>
</dbReference>
<organism evidence="2 3">
    <name type="scientific">Neoroseomonas lacus</name>
    <dbReference type="NCBI Taxonomy" id="287609"/>
    <lineage>
        <taxon>Bacteria</taxon>
        <taxon>Pseudomonadati</taxon>
        <taxon>Pseudomonadota</taxon>
        <taxon>Alphaproteobacteria</taxon>
        <taxon>Acetobacterales</taxon>
        <taxon>Acetobacteraceae</taxon>
        <taxon>Neoroseomonas</taxon>
    </lineage>
</organism>
<reference evidence="2" key="1">
    <citation type="journal article" date="2014" name="Int. J. Syst. Evol. Microbiol.">
        <title>Complete genome sequence of Corynebacterium casei LMG S-19264T (=DSM 44701T), isolated from a smear-ripened cheese.</title>
        <authorList>
            <consortium name="US DOE Joint Genome Institute (JGI-PGF)"/>
            <person name="Walter F."/>
            <person name="Albersmeier A."/>
            <person name="Kalinowski J."/>
            <person name="Ruckert C."/>
        </authorList>
    </citation>
    <scope>NUCLEOTIDE SEQUENCE</scope>
    <source>
        <strain evidence="2">CGMCC 1.3617</strain>
    </source>
</reference>
<dbReference type="Proteomes" id="UP000661507">
    <property type="component" value="Unassembled WGS sequence"/>
</dbReference>
<gene>
    <name evidence="2" type="ORF">GCM10011320_42040</name>
</gene>
<sequence>MTTNGLLLLDIAGAEALPAGVARLTIDGAPLPPPSASLLLDDGASPRLVHATRFRGALRPGMAAVLHLGGTAAAAFAMPAPVTFADFAAGFGSNERAALLRFLAATCASMLRAAADPGLAALCRALAAPRGVARRLARPVGELSAWHVGAVPDGLWRLLTPTGIRATGTATRGVLVLDAAPPPGALLLPPGLRAPMRLAVPADQLSLTALVRHELAGQGAAPAVLPALAACATRDPRAAALLRQAQLLAPARATRVEDAAGPVGAGLDIAVSDHGGGVFLCGWLRDPLGLVTAMDLRGPGIDHALPDDALHRVARPDLVERFARAPLGDAGGRPGFLAHLPAADPARTAQWRLALHLAGGGSIEVTAPPGLMPAAAARDLVLRAAHPSAASATLLDDCLAPAAASLHRAALREAAGAPEVIAFEAPVAAPRASLIVPLYRNLRFLRFQLAAFARDPQTRAADLIYVLDSPEQRHEVEHLLRGMAAMLSQPIRLVVMPRNGGYAMACNAGAAVARAPALLFLNSDVLPAGSGWLGAMLRRMGRDRRLVAVGPRLIFDDGSIQHAGLLFRRGEDGVWLNDHYCKGFPRHHADAQRARRVPAVTGAALLARRNAFEAAGGFCTDYIVGDFEDSDLCLKLRAAGGEIAYEPAAELFHFERQSIALHDGHARTLAGVVNRRLHHRRWDGAIAALMARFPAA</sequence>
<evidence type="ECO:0000259" key="1">
    <source>
        <dbReference type="Pfam" id="PF00535"/>
    </source>
</evidence>